<accession>X1EJG0</accession>
<dbReference type="EMBL" id="BART01030928">
    <property type="protein sequence ID" value="GAH08798.1"/>
    <property type="molecule type" value="Genomic_DNA"/>
</dbReference>
<name>X1EJG0_9ZZZZ</name>
<organism evidence="1">
    <name type="scientific">marine sediment metagenome</name>
    <dbReference type="NCBI Taxonomy" id="412755"/>
    <lineage>
        <taxon>unclassified sequences</taxon>
        <taxon>metagenomes</taxon>
        <taxon>ecological metagenomes</taxon>
    </lineage>
</organism>
<evidence type="ECO:0008006" key="2">
    <source>
        <dbReference type="Google" id="ProtNLM"/>
    </source>
</evidence>
<sequence length="151" mass="17046">MSTSIVPARTGIANLPLHYGKVPPWLFGRMVKLAREIVIAIVTDFGAGEKPHNVLAELKRLKTLDLPSHHYLTTRDLSLIAELVHGVAPSYYRDPARYSFAHESKDGIPYPVDRKTYDQSIELLRKALSKAKLGLTEKSEAMKRLTKLRLR</sequence>
<evidence type="ECO:0000313" key="1">
    <source>
        <dbReference type="EMBL" id="GAH08798.1"/>
    </source>
</evidence>
<dbReference type="PANTHER" id="PTHR38597">
    <property type="entry name" value="BLL3834 PROTEIN"/>
    <property type="match status" value="1"/>
</dbReference>
<reference evidence="1" key="1">
    <citation type="journal article" date="2014" name="Front. Microbiol.">
        <title>High frequency of phylogenetically diverse reductive dehalogenase-homologous genes in deep subseafloor sedimentary metagenomes.</title>
        <authorList>
            <person name="Kawai M."/>
            <person name="Futagami T."/>
            <person name="Toyoda A."/>
            <person name="Takaki Y."/>
            <person name="Nishi S."/>
            <person name="Hori S."/>
            <person name="Arai W."/>
            <person name="Tsubouchi T."/>
            <person name="Morono Y."/>
            <person name="Uchiyama I."/>
            <person name="Ito T."/>
            <person name="Fujiyama A."/>
            <person name="Inagaki F."/>
            <person name="Takami H."/>
        </authorList>
    </citation>
    <scope>NUCLEOTIDE SEQUENCE</scope>
    <source>
        <strain evidence="1">Expedition CK06-06</strain>
    </source>
</reference>
<dbReference type="Pfam" id="PF05559">
    <property type="entry name" value="DUF763"/>
    <property type="match status" value="2"/>
</dbReference>
<proteinExistence type="predicted"/>
<dbReference type="AlphaFoldDB" id="X1EJG0"/>
<dbReference type="PANTHER" id="PTHR38597:SF1">
    <property type="entry name" value="BLL3834 PROTEIN"/>
    <property type="match status" value="1"/>
</dbReference>
<dbReference type="InterPro" id="IPR008482">
    <property type="entry name" value="DUF763"/>
</dbReference>
<comment type="caution">
    <text evidence="1">The sequence shown here is derived from an EMBL/GenBank/DDBJ whole genome shotgun (WGS) entry which is preliminary data.</text>
</comment>
<gene>
    <name evidence="1" type="ORF">S01H4_53847</name>
</gene>
<protein>
    <recommendedName>
        <fullName evidence="2">DUF763 domain-containing protein</fullName>
    </recommendedName>
</protein>